<dbReference type="Gene3D" id="3.10.129.110">
    <property type="entry name" value="Polyketide synthase dehydratase"/>
    <property type="match status" value="1"/>
</dbReference>
<dbReference type="GO" id="GO:0004313">
    <property type="term" value="F:[acyl-carrier-protein] S-acetyltransferase activity"/>
    <property type="evidence" value="ECO:0007669"/>
    <property type="project" value="UniProtKB-EC"/>
</dbReference>
<dbReference type="InterPro" id="IPR020806">
    <property type="entry name" value="PKS_PP-bd"/>
</dbReference>
<evidence type="ECO:0000256" key="30">
    <source>
        <dbReference type="ARBA" id="ARBA00048051"/>
    </source>
</evidence>
<keyword evidence="5" id="KW-0702">S-nitrosylation</keyword>
<dbReference type="InterPro" id="IPR014030">
    <property type="entry name" value="Ketoacyl_synth_N"/>
</dbReference>
<dbReference type="Gene3D" id="1.10.1200.10">
    <property type="entry name" value="ACP-like"/>
    <property type="match status" value="3"/>
</dbReference>
<dbReference type="Gene3D" id="3.40.630.30">
    <property type="match status" value="1"/>
</dbReference>
<keyword evidence="2" id="KW-0596">Phosphopantetheine</keyword>
<dbReference type="CDD" id="cd02440">
    <property type="entry name" value="AdoMet_MTases"/>
    <property type="match status" value="1"/>
</dbReference>
<evidence type="ECO:0000256" key="18">
    <source>
        <dbReference type="ARBA" id="ARBA00023442"/>
    </source>
</evidence>
<evidence type="ECO:0000256" key="5">
    <source>
        <dbReference type="ARBA" id="ARBA00022799"/>
    </source>
</evidence>
<dbReference type="InterPro" id="IPR001227">
    <property type="entry name" value="Ac_transferase_dom_sf"/>
</dbReference>
<feature type="active site" description="Proton donor; for dehydratase activity" evidence="49">
    <location>
        <position position="1236"/>
    </location>
</feature>
<dbReference type="PROSITE" id="PS50075">
    <property type="entry name" value="CARRIER"/>
    <property type="match status" value="1"/>
</dbReference>
<dbReference type="SMART" id="SM00827">
    <property type="entry name" value="PKS_AT"/>
    <property type="match status" value="1"/>
</dbReference>
<evidence type="ECO:0000256" key="48">
    <source>
        <dbReference type="ARBA" id="ARBA00049533"/>
    </source>
</evidence>
<keyword evidence="6" id="KW-0521">NADP</keyword>
<dbReference type="Pfam" id="PF08659">
    <property type="entry name" value="KR"/>
    <property type="match status" value="2"/>
</dbReference>
<evidence type="ECO:0000256" key="40">
    <source>
        <dbReference type="ARBA" id="ARBA00049019"/>
    </source>
</evidence>
<evidence type="ECO:0000256" key="14">
    <source>
        <dbReference type="ARBA" id="ARBA00023398"/>
    </source>
</evidence>
<comment type="catalytic activity">
    <reaction evidence="32">
        <text>tetradecanoyl-[ACP] + H2O = tetradecanoate + holo-[ACP] + H(+)</text>
        <dbReference type="Rhea" id="RHEA:30123"/>
        <dbReference type="Rhea" id="RHEA-COMP:9648"/>
        <dbReference type="Rhea" id="RHEA-COMP:9685"/>
        <dbReference type="ChEBI" id="CHEBI:15377"/>
        <dbReference type="ChEBI" id="CHEBI:15378"/>
        <dbReference type="ChEBI" id="CHEBI:30807"/>
        <dbReference type="ChEBI" id="CHEBI:64479"/>
        <dbReference type="ChEBI" id="CHEBI:78477"/>
        <dbReference type="EC" id="3.1.2.14"/>
    </reaction>
    <physiologicalReaction direction="left-to-right" evidence="32">
        <dbReference type="Rhea" id="RHEA:30124"/>
    </physiologicalReaction>
</comment>
<dbReference type="InterPro" id="IPR029058">
    <property type="entry name" value="AB_hydrolase_fold"/>
</dbReference>
<comment type="catalytic activity">
    <reaction evidence="42">
        <text>(2E)-tetradecenoyl-[ACP] + NADPH + H(+) = tetradecanoyl-[ACP] + NADP(+)</text>
        <dbReference type="Rhea" id="RHEA:41896"/>
        <dbReference type="Rhea" id="RHEA-COMP:9647"/>
        <dbReference type="Rhea" id="RHEA-COMP:9648"/>
        <dbReference type="ChEBI" id="CHEBI:15378"/>
        <dbReference type="ChEBI" id="CHEBI:57783"/>
        <dbReference type="ChEBI" id="CHEBI:58349"/>
        <dbReference type="ChEBI" id="CHEBI:78475"/>
        <dbReference type="ChEBI" id="CHEBI:78477"/>
    </reaction>
    <physiologicalReaction direction="left-to-right" evidence="42">
        <dbReference type="Rhea" id="RHEA:41897"/>
    </physiologicalReaction>
</comment>
<feature type="active site" description="Proton acceptor; for dehydratase activity" evidence="49">
    <location>
        <position position="1058"/>
    </location>
</feature>
<proteinExistence type="evidence at transcript level"/>
<evidence type="ECO:0000256" key="28">
    <source>
        <dbReference type="ARBA" id="ARBA00047953"/>
    </source>
</evidence>
<dbReference type="InterPro" id="IPR049900">
    <property type="entry name" value="PKS_mFAS_DH"/>
</dbReference>
<evidence type="ECO:0000256" key="21">
    <source>
        <dbReference type="ARBA" id="ARBA00047400"/>
    </source>
</evidence>
<dbReference type="InterPro" id="IPR020843">
    <property type="entry name" value="ER"/>
</dbReference>
<comment type="catalytic activity">
    <reaction evidence="25">
        <text>dodecanoyl-[ACP] + malonyl-[ACP] + H(+) = 3-oxotetradecanoyl-[ACP] + holo-[ACP] + CO2</text>
        <dbReference type="Rhea" id="RHEA:41884"/>
        <dbReference type="Rhea" id="RHEA-COMP:9623"/>
        <dbReference type="Rhea" id="RHEA-COMP:9644"/>
        <dbReference type="Rhea" id="RHEA-COMP:9645"/>
        <dbReference type="Rhea" id="RHEA-COMP:9685"/>
        <dbReference type="ChEBI" id="CHEBI:15378"/>
        <dbReference type="ChEBI" id="CHEBI:16526"/>
        <dbReference type="ChEBI" id="CHEBI:64479"/>
        <dbReference type="ChEBI" id="CHEBI:65264"/>
        <dbReference type="ChEBI" id="CHEBI:78449"/>
        <dbReference type="ChEBI" id="CHEBI:78473"/>
    </reaction>
    <physiologicalReaction direction="left-to-right" evidence="25">
        <dbReference type="Rhea" id="RHEA:41885"/>
    </physiologicalReaction>
</comment>
<dbReference type="InterPro" id="IPR049552">
    <property type="entry name" value="PKS_DH_N"/>
</dbReference>
<dbReference type="SMART" id="SM00823">
    <property type="entry name" value="PKS_PP"/>
    <property type="match status" value="2"/>
</dbReference>
<dbReference type="Gene3D" id="3.40.50.720">
    <property type="entry name" value="NAD(P)-binding Rossmann-like Domain"/>
    <property type="match status" value="3"/>
</dbReference>
<evidence type="ECO:0000256" key="24">
    <source>
        <dbReference type="ARBA" id="ARBA00047500"/>
    </source>
</evidence>
<keyword evidence="7" id="KW-0663">Pyridoxal phosphate</keyword>
<evidence type="ECO:0000256" key="35">
    <source>
        <dbReference type="ARBA" id="ARBA00048571"/>
    </source>
</evidence>
<dbReference type="SMART" id="SM00826">
    <property type="entry name" value="PKS_DH"/>
    <property type="match status" value="1"/>
</dbReference>
<evidence type="ECO:0000256" key="9">
    <source>
        <dbReference type="ARBA" id="ARBA00023332"/>
    </source>
</evidence>
<evidence type="ECO:0000256" key="17">
    <source>
        <dbReference type="ARBA" id="ARBA00023402"/>
    </source>
</evidence>
<dbReference type="Gene3D" id="3.40.50.1820">
    <property type="entry name" value="alpha/beta hydrolase"/>
    <property type="match status" value="1"/>
</dbReference>
<comment type="catalytic activity">
    <reaction evidence="44">
        <text>3-oxohexadecanoyl-[ACP] + NADPH + H(+) = (3R)-hydroxyhexadecanoyl-[ACP] + NADP(+)</text>
        <dbReference type="Rhea" id="RHEA:41904"/>
        <dbReference type="Rhea" id="RHEA-COMP:9649"/>
        <dbReference type="Rhea" id="RHEA-COMP:9650"/>
        <dbReference type="ChEBI" id="CHEBI:15378"/>
        <dbReference type="ChEBI" id="CHEBI:57783"/>
        <dbReference type="ChEBI" id="CHEBI:58349"/>
        <dbReference type="ChEBI" id="CHEBI:78478"/>
        <dbReference type="ChEBI" id="CHEBI:78480"/>
    </reaction>
    <physiologicalReaction direction="left-to-right" evidence="44">
        <dbReference type="Rhea" id="RHEA:41905"/>
    </physiologicalReaction>
</comment>
<dbReference type="InterPro" id="IPR009081">
    <property type="entry name" value="PP-bd_ACP"/>
</dbReference>
<evidence type="ECO:0000256" key="2">
    <source>
        <dbReference type="ARBA" id="ARBA00022450"/>
    </source>
</evidence>
<dbReference type="GO" id="GO:0004316">
    <property type="term" value="F:3-oxoacyl-[acyl-carrier-protein] reductase (NADPH) activity"/>
    <property type="evidence" value="ECO:0007669"/>
    <property type="project" value="UniProtKB-EC"/>
</dbReference>
<dbReference type="SUPFAM" id="SSF53901">
    <property type="entry name" value="Thiolase-like"/>
    <property type="match status" value="2"/>
</dbReference>
<comment type="catalytic activity">
    <reaction evidence="17">
        <text>(3R)-hydroxybutanoyl-[ACP] = (2E)-butenoyl-[ACP] + H2O</text>
        <dbReference type="Rhea" id="RHEA:41808"/>
        <dbReference type="Rhea" id="RHEA-COMP:9626"/>
        <dbReference type="Rhea" id="RHEA-COMP:9627"/>
        <dbReference type="ChEBI" id="CHEBI:15377"/>
        <dbReference type="ChEBI" id="CHEBI:78451"/>
        <dbReference type="ChEBI" id="CHEBI:78453"/>
    </reaction>
    <physiologicalReaction direction="left-to-right" evidence="17">
        <dbReference type="Rhea" id="RHEA:41809"/>
    </physiologicalReaction>
</comment>
<dbReference type="GO" id="GO:0141148">
    <property type="term" value="F:enoyl-[acyl-carrier-protein] reductase (NADPH) activity"/>
    <property type="evidence" value="ECO:0007669"/>
    <property type="project" value="UniProtKB-EC"/>
</dbReference>
<comment type="pathway">
    <text evidence="1">Lipid metabolism.</text>
</comment>
<keyword evidence="8" id="KW-0511">Multifunctional enzyme</keyword>
<dbReference type="Gene3D" id="3.30.70.250">
    <property type="entry name" value="Malonyl-CoA ACP transacylase, ACP-binding"/>
    <property type="match status" value="1"/>
</dbReference>
<evidence type="ECO:0000256" key="8">
    <source>
        <dbReference type="ARBA" id="ARBA00023268"/>
    </source>
</evidence>
<comment type="catalytic activity">
    <reaction evidence="21">
        <text>a (3R)-hydroxyacyl-[ACP] + NADP(+) = a 3-oxoacyl-[ACP] + NADPH + H(+)</text>
        <dbReference type="Rhea" id="RHEA:17397"/>
        <dbReference type="Rhea" id="RHEA-COMP:9916"/>
        <dbReference type="Rhea" id="RHEA-COMP:9945"/>
        <dbReference type="ChEBI" id="CHEBI:15378"/>
        <dbReference type="ChEBI" id="CHEBI:57783"/>
        <dbReference type="ChEBI" id="CHEBI:58349"/>
        <dbReference type="ChEBI" id="CHEBI:78776"/>
        <dbReference type="ChEBI" id="CHEBI:78827"/>
        <dbReference type="EC" id="1.1.1.100"/>
    </reaction>
    <physiologicalReaction direction="right-to-left" evidence="21">
        <dbReference type="Rhea" id="RHEA:17399"/>
    </physiologicalReaction>
</comment>
<comment type="catalytic activity">
    <reaction evidence="26">
        <text>(2E)-hexadecenoyl-[ACP] + NADPH + H(+) = hexadecanoyl-[ACP] + NADP(+)</text>
        <dbReference type="Rhea" id="RHEA:41912"/>
        <dbReference type="Rhea" id="RHEA-COMP:9651"/>
        <dbReference type="Rhea" id="RHEA-COMP:9652"/>
        <dbReference type="ChEBI" id="CHEBI:15378"/>
        <dbReference type="ChEBI" id="CHEBI:57783"/>
        <dbReference type="ChEBI" id="CHEBI:58349"/>
        <dbReference type="ChEBI" id="CHEBI:78481"/>
        <dbReference type="ChEBI" id="CHEBI:78483"/>
    </reaction>
    <physiologicalReaction direction="left-to-right" evidence="26">
        <dbReference type="Rhea" id="RHEA:41913"/>
    </physiologicalReaction>
</comment>
<dbReference type="CDD" id="cd00833">
    <property type="entry name" value="PKS"/>
    <property type="match status" value="2"/>
</dbReference>
<dbReference type="InterPro" id="IPR036291">
    <property type="entry name" value="NAD(P)-bd_dom_sf"/>
</dbReference>
<comment type="function">
    <text evidence="18">Fatty acid synthetase is a multifunctional enzyme that catalyzes the de novo biosynthesis of long-chain saturated fatty acids starting from acetyl-CoA and malonyl-CoA in the presence of NADPH. This multifunctional protein contains 7 catalytic activities and a site for the binding of the prosthetic group 4'-phosphopantetheine of the acyl carrier protein ([ACP]) domain.</text>
</comment>
<evidence type="ECO:0000256" key="23">
    <source>
        <dbReference type="ARBA" id="ARBA00047451"/>
    </source>
</evidence>
<dbReference type="GO" id="GO:0016297">
    <property type="term" value="F:fatty acyl-[ACP] hydrolase activity"/>
    <property type="evidence" value="ECO:0007669"/>
    <property type="project" value="UniProtKB-EC"/>
</dbReference>
<dbReference type="InterPro" id="IPR001031">
    <property type="entry name" value="Thioesterase"/>
</dbReference>
<evidence type="ECO:0000256" key="39">
    <source>
        <dbReference type="ARBA" id="ARBA00048935"/>
    </source>
</evidence>
<evidence type="ECO:0000256" key="11">
    <source>
        <dbReference type="ARBA" id="ARBA00023373"/>
    </source>
</evidence>
<dbReference type="Pfam" id="PF00109">
    <property type="entry name" value="ketoacyl-synt"/>
    <property type="match status" value="2"/>
</dbReference>
<evidence type="ECO:0000259" key="52">
    <source>
        <dbReference type="PROSITE" id="PS52019"/>
    </source>
</evidence>
<comment type="catalytic activity">
    <reaction evidence="47">
        <text>(2E)-decenoyl-[ACP] + NADPH + H(+) = decanoyl-[ACP] + NADP(+)</text>
        <dbReference type="Rhea" id="RHEA:41864"/>
        <dbReference type="Rhea" id="RHEA-COMP:9639"/>
        <dbReference type="Rhea" id="RHEA-COMP:9640"/>
        <dbReference type="ChEBI" id="CHEBI:15378"/>
        <dbReference type="ChEBI" id="CHEBI:57783"/>
        <dbReference type="ChEBI" id="CHEBI:58349"/>
        <dbReference type="ChEBI" id="CHEBI:78467"/>
        <dbReference type="ChEBI" id="CHEBI:78468"/>
    </reaction>
    <physiologicalReaction direction="left-to-right" evidence="47">
        <dbReference type="Rhea" id="RHEA:41865"/>
    </physiologicalReaction>
</comment>
<evidence type="ECO:0000256" key="15">
    <source>
        <dbReference type="ARBA" id="ARBA00023399"/>
    </source>
</evidence>
<dbReference type="Gene3D" id="3.40.366.10">
    <property type="entry name" value="Malonyl-Coenzyme A Acyl Carrier Protein, domain 2"/>
    <property type="match status" value="1"/>
</dbReference>
<dbReference type="InterPro" id="IPR020807">
    <property type="entry name" value="PKS_DH"/>
</dbReference>
<dbReference type="SUPFAM" id="SSF50129">
    <property type="entry name" value="GroES-like"/>
    <property type="match status" value="1"/>
</dbReference>
<comment type="catalytic activity">
    <reaction evidence="23">
        <text>tetradecanoyl-[ACP] + malonyl-[ACP] + H(+) = 3-oxohexadecanoyl-[ACP] + holo-[ACP] + CO2</text>
        <dbReference type="Rhea" id="RHEA:41900"/>
        <dbReference type="Rhea" id="RHEA-COMP:9623"/>
        <dbReference type="Rhea" id="RHEA-COMP:9648"/>
        <dbReference type="Rhea" id="RHEA-COMP:9649"/>
        <dbReference type="Rhea" id="RHEA-COMP:9685"/>
        <dbReference type="ChEBI" id="CHEBI:15378"/>
        <dbReference type="ChEBI" id="CHEBI:16526"/>
        <dbReference type="ChEBI" id="CHEBI:64479"/>
        <dbReference type="ChEBI" id="CHEBI:78449"/>
        <dbReference type="ChEBI" id="CHEBI:78477"/>
        <dbReference type="ChEBI" id="CHEBI:78478"/>
    </reaction>
    <physiologicalReaction direction="left-to-right" evidence="23">
        <dbReference type="Rhea" id="RHEA:41901"/>
    </physiologicalReaction>
</comment>
<evidence type="ECO:0000256" key="10">
    <source>
        <dbReference type="ARBA" id="ARBA00023351"/>
    </source>
</evidence>
<evidence type="ECO:0000256" key="3">
    <source>
        <dbReference type="ARBA" id="ARBA00022553"/>
    </source>
</evidence>
<dbReference type="Gene3D" id="3.40.50.150">
    <property type="entry name" value="Vaccinia Virus protein VP39"/>
    <property type="match status" value="1"/>
</dbReference>
<dbReference type="GO" id="GO:0019171">
    <property type="term" value="F:(3R)-hydroxyacyl-[acyl-carrier-protein] dehydratase activity"/>
    <property type="evidence" value="ECO:0007669"/>
    <property type="project" value="UniProtKB-EC"/>
</dbReference>
<dbReference type="InterPro" id="IPR057326">
    <property type="entry name" value="KR_dom"/>
</dbReference>
<comment type="catalytic activity">
    <reaction evidence="43">
        <text>3-oxododecanoyl-[ACP] + NADPH + H(+) = (3R)-hydroxydodecanoyl-[ACP] + NADP(+)</text>
        <dbReference type="Rhea" id="RHEA:41872"/>
        <dbReference type="Rhea" id="RHEA-COMP:9641"/>
        <dbReference type="Rhea" id="RHEA-COMP:9642"/>
        <dbReference type="ChEBI" id="CHEBI:15378"/>
        <dbReference type="ChEBI" id="CHEBI:57783"/>
        <dbReference type="ChEBI" id="CHEBI:58349"/>
        <dbReference type="ChEBI" id="CHEBI:78469"/>
        <dbReference type="ChEBI" id="CHEBI:78470"/>
    </reaction>
    <physiologicalReaction direction="left-to-right" evidence="43">
        <dbReference type="Rhea" id="RHEA:41873"/>
    </physiologicalReaction>
</comment>
<name>A0A0F7EWD5_9DINO</name>
<evidence type="ECO:0000256" key="33">
    <source>
        <dbReference type="ARBA" id="ARBA00048420"/>
    </source>
</evidence>
<evidence type="ECO:0000256" key="13">
    <source>
        <dbReference type="ARBA" id="ARBA00023394"/>
    </source>
</evidence>
<dbReference type="InterPro" id="IPR018201">
    <property type="entry name" value="Ketoacyl_synth_AS"/>
</dbReference>
<dbReference type="InterPro" id="IPR050091">
    <property type="entry name" value="PKS_NRPS_Biosynth_Enz"/>
</dbReference>
<dbReference type="InterPro" id="IPR014031">
    <property type="entry name" value="Ketoacyl_synth_C"/>
</dbReference>
<evidence type="ECO:0000256" key="27">
    <source>
        <dbReference type="ARBA" id="ARBA00047897"/>
    </source>
</evidence>
<comment type="catalytic activity">
    <reaction evidence="28">
        <text>3-oxobutanoyl-[ACP] + NADPH + H(+) = (3R)-hydroxybutanoyl-[ACP] + NADP(+)</text>
        <dbReference type="Rhea" id="RHEA:41804"/>
        <dbReference type="Rhea" id="RHEA-COMP:9625"/>
        <dbReference type="Rhea" id="RHEA-COMP:9626"/>
        <dbReference type="ChEBI" id="CHEBI:15378"/>
        <dbReference type="ChEBI" id="CHEBI:57783"/>
        <dbReference type="ChEBI" id="CHEBI:58349"/>
        <dbReference type="ChEBI" id="CHEBI:78450"/>
        <dbReference type="ChEBI" id="CHEBI:78451"/>
    </reaction>
    <physiologicalReaction direction="left-to-right" evidence="28">
        <dbReference type="Rhea" id="RHEA:41805"/>
    </physiologicalReaction>
</comment>
<evidence type="ECO:0000259" key="51">
    <source>
        <dbReference type="PROSITE" id="PS52004"/>
    </source>
</evidence>
<evidence type="ECO:0000256" key="19">
    <source>
        <dbReference type="ARBA" id="ARBA00047300"/>
    </source>
</evidence>
<dbReference type="InterPro" id="IPR016039">
    <property type="entry name" value="Thiolase-like"/>
</dbReference>
<evidence type="ECO:0000256" key="41">
    <source>
        <dbReference type="ARBA" id="ARBA00049109"/>
    </source>
</evidence>
<dbReference type="PROSITE" id="PS00606">
    <property type="entry name" value="KS3_1"/>
    <property type="match status" value="2"/>
</dbReference>
<comment type="catalytic activity">
    <reaction evidence="41">
        <text>decanoyl-[ACP] + malonyl-[ACP] + H(+) = 3-oxododecanoyl-[ACP] + holo-[ACP] + CO2</text>
        <dbReference type="Rhea" id="RHEA:41868"/>
        <dbReference type="Rhea" id="RHEA-COMP:9623"/>
        <dbReference type="Rhea" id="RHEA-COMP:9640"/>
        <dbReference type="Rhea" id="RHEA-COMP:9641"/>
        <dbReference type="Rhea" id="RHEA-COMP:9685"/>
        <dbReference type="ChEBI" id="CHEBI:15378"/>
        <dbReference type="ChEBI" id="CHEBI:16526"/>
        <dbReference type="ChEBI" id="CHEBI:64479"/>
        <dbReference type="ChEBI" id="CHEBI:78449"/>
        <dbReference type="ChEBI" id="CHEBI:78468"/>
        <dbReference type="ChEBI" id="CHEBI:78469"/>
    </reaction>
    <physiologicalReaction direction="left-to-right" evidence="41">
        <dbReference type="Rhea" id="RHEA:41869"/>
    </physiologicalReaction>
</comment>
<keyword evidence="3" id="KW-0597">Phosphoprotein</keyword>
<evidence type="ECO:0000256" key="46">
    <source>
        <dbReference type="ARBA" id="ARBA00049449"/>
    </source>
</evidence>
<comment type="catalytic activity">
    <reaction evidence="15">
        <text>(3R)-hydroxyoctadecanoyl-[ACP] = (2E)-octadecenoyl-[ACP] + H2O</text>
        <dbReference type="Rhea" id="RHEA:41924"/>
        <dbReference type="Rhea" id="RHEA-COMP:9654"/>
        <dbReference type="Rhea" id="RHEA-COMP:9655"/>
        <dbReference type="ChEBI" id="CHEBI:15377"/>
        <dbReference type="ChEBI" id="CHEBI:78488"/>
        <dbReference type="ChEBI" id="CHEBI:78489"/>
    </reaction>
    <physiologicalReaction direction="left-to-right" evidence="15">
        <dbReference type="Rhea" id="RHEA:41925"/>
    </physiologicalReaction>
</comment>
<evidence type="ECO:0000256" key="42">
    <source>
        <dbReference type="ARBA" id="ARBA00049171"/>
    </source>
</evidence>
<comment type="catalytic activity">
    <reaction evidence="40">
        <text>(2E)-octadecenoyl-[ACP] + NADPH + H(+) = octadecanoyl-[ACP] + NADP(+)</text>
        <dbReference type="Rhea" id="RHEA:41928"/>
        <dbReference type="Rhea" id="RHEA-COMP:9655"/>
        <dbReference type="Rhea" id="RHEA-COMP:9656"/>
        <dbReference type="ChEBI" id="CHEBI:15378"/>
        <dbReference type="ChEBI" id="CHEBI:57783"/>
        <dbReference type="ChEBI" id="CHEBI:58349"/>
        <dbReference type="ChEBI" id="CHEBI:78489"/>
        <dbReference type="ChEBI" id="CHEBI:78495"/>
    </reaction>
    <physiologicalReaction direction="left-to-right" evidence="40">
        <dbReference type="Rhea" id="RHEA:41929"/>
    </physiologicalReaction>
</comment>
<evidence type="ECO:0000256" key="31">
    <source>
        <dbReference type="ARBA" id="ARBA00048281"/>
    </source>
</evidence>
<evidence type="ECO:0000256" key="32">
    <source>
        <dbReference type="ARBA" id="ARBA00048289"/>
    </source>
</evidence>
<evidence type="ECO:0000256" key="4">
    <source>
        <dbReference type="ARBA" id="ARBA00022679"/>
    </source>
</evidence>
<dbReference type="Pfam" id="PF00975">
    <property type="entry name" value="Thioesterase"/>
    <property type="match status" value="1"/>
</dbReference>
<comment type="catalytic activity">
    <reaction evidence="38">
        <text>hexadecanoyl-[ACP] + H2O = hexadecanoate + holo-[ACP] + H(+)</text>
        <dbReference type="Rhea" id="RHEA:41932"/>
        <dbReference type="Rhea" id="RHEA-COMP:9652"/>
        <dbReference type="Rhea" id="RHEA-COMP:9685"/>
        <dbReference type="ChEBI" id="CHEBI:7896"/>
        <dbReference type="ChEBI" id="CHEBI:15377"/>
        <dbReference type="ChEBI" id="CHEBI:15378"/>
        <dbReference type="ChEBI" id="CHEBI:64479"/>
        <dbReference type="ChEBI" id="CHEBI:78483"/>
        <dbReference type="EC" id="3.1.2.14"/>
    </reaction>
    <physiologicalReaction direction="left-to-right" evidence="38">
        <dbReference type="Rhea" id="RHEA:41933"/>
    </physiologicalReaction>
</comment>
<feature type="region of interest" description="N-terminal hotdog fold" evidence="49">
    <location>
        <begin position="1025"/>
        <end position="1154"/>
    </location>
</feature>
<comment type="catalytic activity">
    <reaction evidence="36">
        <text>a 2,3-saturated acyl-[ACP] + NADP(+) = a (2E)-enoyl-[ACP] + NADPH + H(+)</text>
        <dbReference type="Rhea" id="RHEA:22564"/>
        <dbReference type="Rhea" id="RHEA-COMP:9925"/>
        <dbReference type="Rhea" id="RHEA-COMP:9926"/>
        <dbReference type="ChEBI" id="CHEBI:15378"/>
        <dbReference type="ChEBI" id="CHEBI:57783"/>
        <dbReference type="ChEBI" id="CHEBI:58349"/>
        <dbReference type="ChEBI" id="CHEBI:78784"/>
        <dbReference type="ChEBI" id="CHEBI:78785"/>
        <dbReference type="EC" id="1.3.1.39"/>
    </reaction>
    <physiologicalReaction direction="right-to-left" evidence="36">
        <dbReference type="Rhea" id="RHEA:22566"/>
    </physiologicalReaction>
</comment>
<dbReference type="InterPro" id="IPR029063">
    <property type="entry name" value="SAM-dependent_MTases_sf"/>
</dbReference>
<evidence type="ECO:0000256" key="22">
    <source>
        <dbReference type="ARBA" id="ARBA00047440"/>
    </source>
</evidence>
<dbReference type="InterPro" id="IPR042104">
    <property type="entry name" value="PKS_dehydratase_sf"/>
</dbReference>
<comment type="catalytic activity">
    <reaction evidence="16">
        <text>(3R)-hydroxyhexadecanoyl-[ACP] = (2E)-hexadecenoyl-[ACP] + H2O</text>
        <dbReference type="Rhea" id="RHEA:41908"/>
        <dbReference type="Rhea" id="RHEA-COMP:9650"/>
        <dbReference type="Rhea" id="RHEA-COMP:9651"/>
        <dbReference type="ChEBI" id="CHEBI:15377"/>
        <dbReference type="ChEBI" id="CHEBI:78480"/>
        <dbReference type="ChEBI" id="CHEBI:78481"/>
    </reaction>
    <physiologicalReaction direction="left-to-right" evidence="16">
        <dbReference type="Rhea" id="RHEA:41909"/>
    </physiologicalReaction>
</comment>
<dbReference type="Gene3D" id="3.40.47.10">
    <property type="match status" value="2"/>
</dbReference>
<dbReference type="SUPFAM" id="SSF52151">
    <property type="entry name" value="FabD/lysophospholipase-like"/>
    <property type="match status" value="1"/>
</dbReference>
<evidence type="ECO:0000256" key="38">
    <source>
        <dbReference type="ARBA" id="ARBA00048704"/>
    </source>
</evidence>
<dbReference type="InterPro" id="IPR013968">
    <property type="entry name" value="PKS_KR"/>
</dbReference>
<dbReference type="Pfam" id="PF14765">
    <property type="entry name" value="PS-DH"/>
    <property type="match status" value="1"/>
</dbReference>
<evidence type="ECO:0000259" key="50">
    <source>
        <dbReference type="PROSITE" id="PS50075"/>
    </source>
</evidence>
<dbReference type="SMART" id="SM00825">
    <property type="entry name" value="PKS_KS"/>
    <property type="match status" value="2"/>
</dbReference>
<sequence>MGISTQGRSDIHAQALSCAADDRCTANLYSCSSPYHPSTLRPDSHTELLSDLHVAFRQAMPTYHEAEQEKSFFYVTKMSDTAAATPPTSSWVEDVAQTFIAEYLTGSQSMDLPQLQLMGTIPWGSTPECGDYGCQMCLCVLSSRANDYSLESFFAAWARVENLTGFWLLLEYDEVVQPHAVLAVAAICGLLPARTEDVKSYDDGKAILMHLRPFQHRIVCPSIQFCDSNTLIDSLLRLEHACWDDKMRRSREEIASRIAAFPPYLVTQLNSPKILGVLYAQRVDSIDALTARGVTVRDLGRLHRPQGRTLQWLTIQVHPREVDPGFGSVLRSVALCLAKLDNSIDSVVAISRCRNFHSVGNDRLTYSQYVDACVASHSSVMDPGLHFHFAGGARFVKIIRAYWREDSENDGCGVLLQYDLVSTATKTLGRNKIKECPPTTANVAPFPPRVDPAHLSETIVAVIEESFNLSVQSYDQTWTEIGFDSFSITQLASTLAELLEVELFPMIFFNFPCVRALVNHHRSPFTAGNASRENAPSAGGHQCSPCKPSLCPSLSSGANDESIAIIGMACRFPSDYDTPSAFWDGLMTKTNSVGEIPFSRWNVDDFYDKNTDKNSKLKSYVRHGAFLSNLEMFDASFFGILNIEATSMDPQQRLMLEVATEAFHNAGYSKDSLQSSRTGVFVGQWSAEWGAAMEASGAGNSFSLAGGIASICSNRVSYALGLKGPSITVDTACSSSLVAVDAAISNLRSGSCSLALAAGVNVLGPHLYAVLCRARMLSPDGLCKTFDESANGYVRGEGCGAVVLKRLSDAQADGDNVLAVIRGSAVNQDGRSVSLTAPNGSSQEEVIRAALREADIAPGDVDFVETHGTGTFLGDSIELGALKAVFGEKREAPLVLGALKTNIGHLESAAGIAGLIKAVLVLQHREVPPNLNLTSLNPKIDVNNFSVELPRESIDLRFRTTRRSLVAGVCAFGVGGTNAHIVLSEAPPTDIPRKKDKAPSSTTTPVNDSVLAFNRSVFPVRFDRHPMLGPHIFEAEDGKVRYFLLRIPTYLRQLFAHHRIHGRPIVPAAAFIEMALEVGVAFSRRREDEIELEDFVITEPLFLAEGNSSAEVGNTYIKASFRSDGQIDLCSGDAATGPWQLHASARINNDALGATEGVLGSNENIPSLSEMQQHMVALTETDIAQLYGRCSARGMQYLRRFRTLRAVYKGEREALAQVEVVEDDVGGFLFHPALIDGCFQVGMALVGSNDRSLKVPFSVKSVRMFSRRPRRTFWVHYTVIGTNDKTVDANLRFIADDGSVFLTMDGFQFRQVTTDYLNQHSPTRVLYQVEWVPWKSFDWSANDASATPWLFVGADSFLKLKIEKQFPASKVFELDMDSTAIVNKRDAEAFQVSMIDPVFRGIVFVAALRSDAAQVPLMASAVALLAEFADGSGRLPVVFVTVATQAVLMSANQDMKPHHAGLWGLARTARLEIANLTIRCLDIDSWKIDSLKKLEHCLRTVVDEDEEEVAVCLFSGNTGNSFISRLVAGGVTPVMAKQLHISYDEDEVESMQAYAYSQDQNPLEPGEVAVRLSAVVIHSATEVEDFRSEPTRVVGDFSGIVVGAGRDVTTFRVGDSVFGIAEDCLGTYVRTQVEWLAHKPASWSFEEAAAMPSAVLIVTQRLAELRTRMSGRSVVVEGAHSHIGLIAAEFLQRGGCHVYALSPCENHQMLRSREIEIWSTSMDVEMESRPCAIVRFFDRMDNGNVLGTTNWFQIHKEDGLINISSDMVKDVEEQVLLPGRLRGFARATLKCLGCSKGMSCLAYEMATGGWRKPLLRIFTGLSDVGKAIRHSESSETGKSVLSLAPKPTLSHLCPDQYTTPLSTPEGVTVPHTVVEGLEEVRVMAEDYIVGVLEDLAPKDVVSTQQKLYQHLFDKYRHLVGLKRSSEDVFVTPESILKRHPEMEPEVALVHNCGSKLNEALRGLCDPWELICPDGSFDLVTAVYERSVVSELCNNVIAKEISFMSETFPADRVSILEIGGGTGATTSRILPRLDPLRSRYVFTDKSNKKLQSARNRFSQYEFVEYEIFDADKDPRLQGFAAHQFDIIVAVKVLHTTSNMALTMQNVGCMLRPGGRLVIREVMELSATEALSLGLTEGWWRFDDTYRRPHCPLLSMDGWKDLLRESGFRTPIVLPIRQLEGEAVFVSSWGAEALSHSPKESFPVVRSQAMYIISGGMGGLGLLTARVLVELGATHLILLSRSDQVALGSEVDWRWLSGSCVDIKRIQCDVARDSDVAKLDEIIQESGAPLAGIFHAAGVLSDATIANQDAESMRAVYEPRVEGAWRLHDLAHRLGAILDFFVVYSSVAGLLGSMGQSNYAAANTCMEAMVHWRRSHGLTGQSIQWGAVSKIGIAARHKADKVAHSRGQGFIDHRLACDAIESVLSGPQCPQIACVPFDWTSIVETGKLPKLVSAFADSSRVQPSIESPVSSALATSSGAAVPSGFSDGEVRALVLESVRKLLGTDINVNEPLFEAGIDSLFAIEFRNSLVVKFPSVSIPIGISFDYPTIDDIVQFLKSNIEVDAVDRSGGEHPDVTNDHIAVIGMSCHFPGGQTLEQFWESLCTKMCSTIEIPFSRWNIDDFYDPNPDAEGKTYARHGAFIDGAEFFDAAFFGISDAEAKSMDPQQRLLLKVAYDAFIRAGYDKDALRDSATGVFVGQMNDDWAHMSRTSMADRSYTATGIAGSMAANRLSYVFGLKGPSVRIDTACSSSLVAVDFAVEKLRRGACTMALVAGVNLVLNPTTSIVESYSRMLSPDGVCKVFDAGANGFVRGEGCGVVILKRLSDAESSGNNILAVIRGSAINQDGRSASFTSPNGLAQQEVIRTALREADIAPCDVDYVETHGTGTALGDPIEMGALKAVLGEKRETPLVLGALKTNIGHLEGAAGIAGLIKAVLVLHYRLVPPNLHLSTLNPHLDIHNFPVEFPKHVVDLSSRKHALVAGVSSFGLGGTNAHIVLSEYRHTSVDEESSRGALQYWDLPSIDTATRARHHPLPLLWQHEQIMALTEFQHRWVSSGDGAIRLSRDLSAAYSCCLFFGSTALMSALSDMIPSANWVEDGRAVLERSDDIDRYIRSGTLLIVFAEVVYPRGDDRKFSRDEVMDNLISLLRRCSKNKCRVTFMLCTLGSAHSSSVESDDFLQEAFLFGSALRGFLRSERIAAPWLRLRLVELDASNVECDLRHFAGCISNEAALSHDHFLEVRYHERKRSVARLVKMDSLFADAKSSGVFDADSDRRVIDGHSLYMIVGGLGGLGLLAAQALVDLGARHLVLVSRSGSTRRAYAASWLKQLKSSAPQGATIDIFACDIGEPGSVKSLGAYVTERAMFTPLRGIVHAAGTLQICDINGLTTSEFRSGIAAKIEGLKHLHAIAQDSPILDLFVAFSSISSFLGLSRCSTYAAGNSFVDAFIQWRRDVCGVEGLSVQWGPIADVGVTEQVDSKSLLPGLCLLDTHTVRVVMKELFSTRVLAPHVVVARADWNSVQDDLGLLLLERNRTLLSSPSANLDLPTAQKPPAPAQGMTSVVSEATIRDVIDSCLRAVGMHESYRHDESLMDAGLESIAAMNFRNMLSQKLPHVAFQASLIFDFPSADAIVAYIKSFDSPSPAAPKDARTRTASIPMHLPRDHGFSIGKLNNIDEGNPLFVIPSMTALARMIPYPVYGILDPMHKKELERFSSLRQLAEACILEIRKIQPEGPYWLAGYSFGCTTALYITEALERDGHRVAGLYLIDARSVPPFSVPPSFNTGLAMWVLFTQIAHHVNISWEELEEIQQSPNSDASLELLMNSPHFPQDMRAFASQFATLWRTIVPLARSLERDFTLIRAPAIVFLGDRSPSVEEFPAHGESCMTLIEDALQSDEVAERRLRKLCTNLRFERVTGNHFNLLSPVLARRLCYWKETMNAADGIVRGGDNGIAMEQKNNTGMISSSASISPTTILSSLLTAKNKIPTALIFPGQGSQFVGMLADTKGLPAVKVMLDQARTLLGYDLLELCLAGPLSKLNQTEFCQPALFVAGLAALEKLKNDDPDKVEQCQAVAGFSLGEITALCAGGMLTFYDGLTLVKHRAEAMSRASRVGARDQSMVSIVGLPQDAILGLIDRALETQRAAGVKNAVCQVANELFPTGFTVSGTSDAIDLVARAAKTDNACIAASILATSGAFHCPLMQSAVEPFRAACKDKIHFGKPRCAIYSNVTALPYSWADANESVTNKNDVMVIDVLAKQIVSTVKWNDVVANMIADGVEEFIELGPGAQLKSMMRHINGDRWKVMKNVKS</sequence>
<evidence type="ECO:0000256" key="43">
    <source>
        <dbReference type="ARBA" id="ARBA00049263"/>
    </source>
</evidence>
<comment type="catalytic activity">
    <reaction evidence="9">
        <text>(3R)-hydroxyoctanoyl-[ACP] = (2E)-octenoyl-[ACP] + H2O</text>
        <dbReference type="Rhea" id="RHEA:41844"/>
        <dbReference type="Rhea" id="RHEA-COMP:9634"/>
        <dbReference type="Rhea" id="RHEA-COMP:9635"/>
        <dbReference type="ChEBI" id="CHEBI:15377"/>
        <dbReference type="ChEBI" id="CHEBI:78461"/>
        <dbReference type="ChEBI" id="CHEBI:78462"/>
    </reaction>
    <physiologicalReaction direction="left-to-right" evidence="9">
        <dbReference type="Rhea" id="RHEA:41845"/>
    </physiologicalReaction>
</comment>
<dbReference type="SMART" id="SM00822">
    <property type="entry name" value="PKS_KR"/>
    <property type="match status" value="2"/>
</dbReference>
<comment type="catalytic activity">
    <reaction evidence="20">
        <text>hexanoyl-[ACP] + malonyl-[ACP] + H(+) = 3-oxooctanoyl-[ACP] + holo-[ACP] + CO2</text>
        <dbReference type="Rhea" id="RHEA:41836"/>
        <dbReference type="Rhea" id="RHEA-COMP:9623"/>
        <dbReference type="Rhea" id="RHEA-COMP:9632"/>
        <dbReference type="Rhea" id="RHEA-COMP:9633"/>
        <dbReference type="Rhea" id="RHEA-COMP:9685"/>
        <dbReference type="ChEBI" id="CHEBI:15378"/>
        <dbReference type="ChEBI" id="CHEBI:16526"/>
        <dbReference type="ChEBI" id="CHEBI:64479"/>
        <dbReference type="ChEBI" id="CHEBI:78449"/>
        <dbReference type="ChEBI" id="CHEBI:78459"/>
        <dbReference type="ChEBI" id="CHEBI:78460"/>
    </reaction>
    <physiologicalReaction direction="left-to-right" evidence="20">
        <dbReference type="Rhea" id="RHEA:41837"/>
    </physiologicalReaction>
</comment>
<comment type="catalytic activity">
    <reaction evidence="27">
        <text>(2E)-hexenoyl-[ACP] + NADPH + H(+) = hexanoyl-[ACP] + NADP(+)</text>
        <dbReference type="Rhea" id="RHEA:41832"/>
        <dbReference type="Rhea" id="RHEA-COMP:9631"/>
        <dbReference type="Rhea" id="RHEA-COMP:9632"/>
        <dbReference type="ChEBI" id="CHEBI:15378"/>
        <dbReference type="ChEBI" id="CHEBI:57783"/>
        <dbReference type="ChEBI" id="CHEBI:58349"/>
        <dbReference type="ChEBI" id="CHEBI:78458"/>
        <dbReference type="ChEBI" id="CHEBI:78459"/>
    </reaction>
    <physiologicalReaction direction="left-to-right" evidence="27">
        <dbReference type="Rhea" id="RHEA:41833"/>
    </physiologicalReaction>
</comment>
<organism evidence="53">
    <name type="scientific">Hematodinium sp. SG-2015</name>
    <dbReference type="NCBI Taxonomy" id="1649283"/>
    <lineage>
        <taxon>Eukaryota</taxon>
        <taxon>Sar</taxon>
        <taxon>Alveolata</taxon>
        <taxon>Dinophyceae</taxon>
        <taxon>Syndiniales</taxon>
        <taxon>Syndiniaceae</taxon>
        <taxon>Hematodinium</taxon>
    </lineage>
</organism>
<evidence type="ECO:0000256" key="47">
    <source>
        <dbReference type="ARBA" id="ARBA00049521"/>
    </source>
</evidence>
<comment type="catalytic activity">
    <reaction evidence="13">
        <text>a (3R)-hydroxyacyl-[ACP] = a (2E)-enoyl-[ACP] + H2O</text>
        <dbReference type="Rhea" id="RHEA:13097"/>
        <dbReference type="Rhea" id="RHEA-COMP:9925"/>
        <dbReference type="Rhea" id="RHEA-COMP:9945"/>
        <dbReference type="ChEBI" id="CHEBI:15377"/>
        <dbReference type="ChEBI" id="CHEBI:78784"/>
        <dbReference type="ChEBI" id="CHEBI:78827"/>
        <dbReference type="EC" id="4.2.1.59"/>
    </reaction>
    <physiologicalReaction direction="left-to-right" evidence="13">
        <dbReference type="Rhea" id="RHEA:13098"/>
    </physiologicalReaction>
</comment>
<dbReference type="FunFam" id="3.40.47.10:FF:000019">
    <property type="entry name" value="Polyketide synthase type I"/>
    <property type="match status" value="2"/>
</dbReference>
<evidence type="ECO:0000256" key="6">
    <source>
        <dbReference type="ARBA" id="ARBA00022857"/>
    </source>
</evidence>
<evidence type="ECO:0000256" key="34">
    <source>
        <dbReference type="ARBA" id="ARBA00048506"/>
    </source>
</evidence>
<dbReference type="GO" id="GO:0006633">
    <property type="term" value="P:fatty acid biosynthetic process"/>
    <property type="evidence" value="ECO:0007669"/>
    <property type="project" value="InterPro"/>
</dbReference>
<protein>
    <submittedName>
        <fullName evidence="53">Putative polyketide synthase</fullName>
    </submittedName>
</protein>
<dbReference type="GO" id="GO:0031177">
    <property type="term" value="F:phosphopantetheine binding"/>
    <property type="evidence" value="ECO:0007669"/>
    <property type="project" value="InterPro"/>
</dbReference>
<dbReference type="SUPFAM" id="SSF47336">
    <property type="entry name" value="ACP-like"/>
    <property type="match status" value="3"/>
</dbReference>
<dbReference type="PROSITE" id="PS52019">
    <property type="entry name" value="PKS_MFAS_DH"/>
    <property type="match status" value="1"/>
</dbReference>
<evidence type="ECO:0000256" key="1">
    <source>
        <dbReference type="ARBA" id="ARBA00005189"/>
    </source>
</evidence>
<dbReference type="InterPro" id="IPR011032">
    <property type="entry name" value="GroES-like_sf"/>
</dbReference>
<dbReference type="InterPro" id="IPR049551">
    <property type="entry name" value="PKS_DH_C"/>
</dbReference>
<dbReference type="Pfam" id="PF21089">
    <property type="entry name" value="PKS_DH_N"/>
    <property type="match status" value="1"/>
</dbReference>
<dbReference type="PANTHER" id="PTHR43775:SF51">
    <property type="entry name" value="INACTIVE PHENOLPHTHIOCEROL SYNTHESIS POLYKETIDE SYNTHASE TYPE I PKS1-RELATED"/>
    <property type="match status" value="1"/>
</dbReference>
<comment type="catalytic activity">
    <reaction evidence="33">
        <text>(2E)-octenoyl-[ACP] + NADPH + H(+) = octanoyl-[ACP] + NADP(+)</text>
        <dbReference type="Rhea" id="RHEA:41848"/>
        <dbReference type="Rhea" id="RHEA-COMP:9635"/>
        <dbReference type="Rhea" id="RHEA-COMP:9636"/>
        <dbReference type="ChEBI" id="CHEBI:15378"/>
        <dbReference type="ChEBI" id="CHEBI:57783"/>
        <dbReference type="ChEBI" id="CHEBI:58349"/>
        <dbReference type="ChEBI" id="CHEBI:78462"/>
        <dbReference type="ChEBI" id="CHEBI:78463"/>
    </reaction>
    <physiologicalReaction direction="left-to-right" evidence="33">
        <dbReference type="Rhea" id="RHEA:41849"/>
    </physiologicalReaction>
</comment>
<dbReference type="Pfam" id="PF08242">
    <property type="entry name" value="Methyltransf_12"/>
    <property type="match status" value="1"/>
</dbReference>
<feature type="domain" description="Ketosynthase family 3 (KS3)" evidence="51">
    <location>
        <begin position="560"/>
        <end position="985"/>
    </location>
</feature>
<dbReference type="GO" id="GO:0004312">
    <property type="term" value="F:fatty acid synthase activity"/>
    <property type="evidence" value="ECO:0007669"/>
    <property type="project" value="TreeGrafter"/>
</dbReference>
<comment type="catalytic activity">
    <reaction evidence="19">
        <text>3-oxooctadecanoyl-[ACP] + NADPH + H(+) = (3R)-hydroxyoctadecanoyl-[ACP] + NADP(+)</text>
        <dbReference type="Rhea" id="RHEA:41920"/>
        <dbReference type="Rhea" id="RHEA-COMP:9653"/>
        <dbReference type="Rhea" id="RHEA-COMP:9654"/>
        <dbReference type="ChEBI" id="CHEBI:15378"/>
        <dbReference type="ChEBI" id="CHEBI:57783"/>
        <dbReference type="ChEBI" id="CHEBI:58349"/>
        <dbReference type="ChEBI" id="CHEBI:78487"/>
        <dbReference type="ChEBI" id="CHEBI:78488"/>
    </reaction>
    <physiologicalReaction direction="left-to-right" evidence="19">
        <dbReference type="Rhea" id="RHEA:41921"/>
    </physiologicalReaction>
</comment>
<evidence type="ECO:0000256" key="49">
    <source>
        <dbReference type="PROSITE-ProRule" id="PRU01363"/>
    </source>
</evidence>
<dbReference type="Pfam" id="PF00550">
    <property type="entry name" value="PP-binding"/>
    <property type="match status" value="3"/>
</dbReference>
<comment type="catalytic activity">
    <reaction evidence="35">
        <text>3-oxohexanoyl-[ACP] + NADPH + H(+) = (3R)-hydroxyhexanoyl-[ACP] + NADP(+)</text>
        <dbReference type="Rhea" id="RHEA:41824"/>
        <dbReference type="Rhea" id="RHEA-COMP:9629"/>
        <dbReference type="Rhea" id="RHEA-COMP:9630"/>
        <dbReference type="ChEBI" id="CHEBI:15378"/>
        <dbReference type="ChEBI" id="CHEBI:57783"/>
        <dbReference type="ChEBI" id="CHEBI:58349"/>
        <dbReference type="ChEBI" id="CHEBI:78456"/>
        <dbReference type="ChEBI" id="CHEBI:78457"/>
    </reaction>
    <physiologicalReaction direction="left-to-right" evidence="35">
        <dbReference type="Rhea" id="RHEA:41825"/>
    </physiologicalReaction>
</comment>
<comment type="catalytic activity">
    <reaction evidence="14">
        <text>(3R)-hydroxytetradecanoyl-[ACP] = (2E)-tetradecenoyl-[ACP] + H2O</text>
        <dbReference type="Rhea" id="RHEA:41892"/>
        <dbReference type="Rhea" id="RHEA-COMP:9646"/>
        <dbReference type="Rhea" id="RHEA-COMP:9647"/>
        <dbReference type="ChEBI" id="CHEBI:15377"/>
        <dbReference type="ChEBI" id="CHEBI:78474"/>
        <dbReference type="ChEBI" id="CHEBI:78475"/>
    </reaction>
    <physiologicalReaction direction="left-to-right" evidence="14">
        <dbReference type="Rhea" id="RHEA:41893"/>
    </physiologicalReaction>
</comment>
<evidence type="ECO:0000256" key="25">
    <source>
        <dbReference type="ARBA" id="ARBA00047578"/>
    </source>
</evidence>
<accession>A0A0F7EWD5</accession>
<comment type="catalytic activity">
    <reaction evidence="29">
        <text>acetyl-[ACP] + malonyl-[ACP] + H(+) = 3-oxobutanoyl-[ACP] + holo-[ACP] + CO2</text>
        <dbReference type="Rhea" id="RHEA:41800"/>
        <dbReference type="Rhea" id="RHEA-COMP:9621"/>
        <dbReference type="Rhea" id="RHEA-COMP:9623"/>
        <dbReference type="Rhea" id="RHEA-COMP:9625"/>
        <dbReference type="Rhea" id="RHEA-COMP:9685"/>
        <dbReference type="ChEBI" id="CHEBI:15378"/>
        <dbReference type="ChEBI" id="CHEBI:16526"/>
        <dbReference type="ChEBI" id="CHEBI:64479"/>
        <dbReference type="ChEBI" id="CHEBI:78446"/>
        <dbReference type="ChEBI" id="CHEBI:78449"/>
        <dbReference type="ChEBI" id="CHEBI:78450"/>
    </reaction>
    <physiologicalReaction direction="left-to-right" evidence="29">
        <dbReference type="Rhea" id="RHEA:41801"/>
    </physiologicalReaction>
</comment>
<comment type="catalytic activity">
    <reaction evidence="30">
        <text>hexadecanoyl-[ACP] + malonyl-[ACP] + H(+) = 3-oxooctadecanoyl-[ACP] + holo-[ACP] + CO2</text>
        <dbReference type="Rhea" id="RHEA:41916"/>
        <dbReference type="Rhea" id="RHEA-COMP:9623"/>
        <dbReference type="Rhea" id="RHEA-COMP:9652"/>
        <dbReference type="Rhea" id="RHEA-COMP:9653"/>
        <dbReference type="Rhea" id="RHEA-COMP:9685"/>
        <dbReference type="ChEBI" id="CHEBI:15378"/>
        <dbReference type="ChEBI" id="CHEBI:16526"/>
        <dbReference type="ChEBI" id="CHEBI:64479"/>
        <dbReference type="ChEBI" id="CHEBI:78449"/>
        <dbReference type="ChEBI" id="CHEBI:78483"/>
        <dbReference type="ChEBI" id="CHEBI:78487"/>
    </reaction>
    <physiologicalReaction direction="left-to-right" evidence="30">
        <dbReference type="Rhea" id="RHEA:41917"/>
    </physiologicalReaction>
</comment>
<dbReference type="PROSITE" id="PS52004">
    <property type="entry name" value="KS3_2"/>
    <property type="match status" value="2"/>
</dbReference>
<comment type="catalytic activity">
    <reaction evidence="10">
        <text>(3R)-hydroxydodecanoyl-[ACP] = (2E)-dodecenoyl-[ACP] + H2O</text>
        <dbReference type="Rhea" id="RHEA:41876"/>
        <dbReference type="Rhea" id="RHEA-COMP:9642"/>
        <dbReference type="Rhea" id="RHEA-COMP:9643"/>
        <dbReference type="ChEBI" id="CHEBI:15377"/>
        <dbReference type="ChEBI" id="CHEBI:78470"/>
        <dbReference type="ChEBI" id="CHEBI:78472"/>
    </reaction>
    <physiologicalReaction direction="left-to-right" evidence="10">
        <dbReference type="Rhea" id="RHEA:41877"/>
    </physiologicalReaction>
</comment>
<evidence type="ECO:0000256" key="36">
    <source>
        <dbReference type="ARBA" id="ARBA00048650"/>
    </source>
</evidence>
<feature type="domain" description="PKS/mFAS DH" evidence="52">
    <location>
        <begin position="1025"/>
        <end position="1318"/>
    </location>
</feature>
<dbReference type="InterPro" id="IPR020841">
    <property type="entry name" value="PKS_Beta-ketoAc_synthase_dom"/>
</dbReference>
<evidence type="ECO:0000256" key="12">
    <source>
        <dbReference type="ARBA" id="ARBA00023388"/>
    </source>
</evidence>
<evidence type="ECO:0000256" key="29">
    <source>
        <dbReference type="ARBA" id="ARBA00047961"/>
    </source>
</evidence>
<comment type="catalytic activity">
    <reaction evidence="46">
        <text>butanoyl-[ACP] + malonyl-[ACP] + H(+) = 3-oxohexanoyl-[ACP] + holo-[ACP] + CO2</text>
        <dbReference type="Rhea" id="RHEA:41820"/>
        <dbReference type="Rhea" id="RHEA-COMP:9623"/>
        <dbReference type="Rhea" id="RHEA-COMP:9628"/>
        <dbReference type="Rhea" id="RHEA-COMP:9629"/>
        <dbReference type="Rhea" id="RHEA-COMP:9685"/>
        <dbReference type="ChEBI" id="CHEBI:15378"/>
        <dbReference type="ChEBI" id="CHEBI:16526"/>
        <dbReference type="ChEBI" id="CHEBI:64479"/>
        <dbReference type="ChEBI" id="CHEBI:78449"/>
        <dbReference type="ChEBI" id="CHEBI:78454"/>
        <dbReference type="ChEBI" id="CHEBI:78456"/>
    </reaction>
    <physiologicalReaction direction="left-to-right" evidence="46">
        <dbReference type="Rhea" id="RHEA:41821"/>
    </physiologicalReaction>
</comment>
<comment type="catalytic activity">
    <reaction evidence="45">
        <text>3-oxooctanoyl-[ACP] + NADPH + H(+) = (3R)-hydroxyoctanoyl-[ACP] + NADP(+)</text>
        <dbReference type="Rhea" id="RHEA:41840"/>
        <dbReference type="Rhea" id="RHEA-COMP:9633"/>
        <dbReference type="Rhea" id="RHEA-COMP:9634"/>
        <dbReference type="ChEBI" id="CHEBI:15378"/>
        <dbReference type="ChEBI" id="CHEBI:57783"/>
        <dbReference type="ChEBI" id="CHEBI:58349"/>
        <dbReference type="ChEBI" id="CHEBI:78460"/>
        <dbReference type="ChEBI" id="CHEBI:78461"/>
    </reaction>
    <physiologicalReaction direction="left-to-right" evidence="45">
        <dbReference type="Rhea" id="RHEA:41841"/>
    </physiologicalReaction>
</comment>
<evidence type="ECO:0000256" key="45">
    <source>
        <dbReference type="ARBA" id="ARBA00049422"/>
    </source>
</evidence>
<dbReference type="Gene3D" id="3.90.180.10">
    <property type="entry name" value="Medium-chain alcohol dehydrogenases, catalytic domain"/>
    <property type="match status" value="1"/>
</dbReference>
<dbReference type="InterPro" id="IPR014043">
    <property type="entry name" value="Acyl_transferase_dom"/>
</dbReference>
<dbReference type="InterPro" id="IPR013217">
    <property type="entry name" value="Methyltransf_12"/>
</dbReference>
<comment type="catalytic activity">
    <reaction evidence="37">
        <text>holo-[ACP] + acetyl-CoA = acetyl-[ACP] + CoA</text>
        <dbReference type="Rhea" id="RHEA:41788"/>
        <dbReference type="Rhea" id="RHEA-COMP:9621"/>
        <dbReference type="Rhea" id="RHEA-COMP:9685"/>
        <dbReference type="ChEBI" id="CHEBI:57287"/>
        <dbReference type="ChEBI" id="CHEBI:57288"/>
        <dbReference type="ChEBI" id="CHEBI:64479"/>
        <dbReference type="ChEBI" id="CHEBI:78446"/>
        <dbReference type="EC" id="2.3.1.38"/>
    </reaction>
    <physiologicalReaction direction="left-to-right" evidence="37">
        <dbReference type="Rhea" id="RHEA:41789"/>
    </physiologicalReaction>
</comment>
<evidence type="ECO:0000256" key="20">
    <source>
        <dbReference type="ARBA" id="ARBA00047394"/>
    </source>
</evidence>
<comment type="catalytic activity">
    <reaction evidence="48">
        <text>octanoyl-[ACP] + malonyl-[ACP] + H(+) = 3-oxodecanoyl-[ACP] + holo-[ACP] + CO2</text>
        <dbReference type="Rhea" id="RHEA:41852"/>
        <dbReference type="Rhea" id="RHEA-COMP:9623"/>
        <dbReference type="Rhea" id="RHEA-COMP:9636"/>
        <dbReference type="Rhea" id="RHEA-COMP:9637"/>
        <dbReference type="Rhea" id="RHEA-COMP:9685"/>
        <dbReference type="ChEBI" id="CHEBI:15378"/>
        <dbReference type="ChEBI" id="CHEBI:16526"/>
        <dbReference type="ChEBI" id="CHEBI:64479"/>
        <dbReference type="ChEBI" id="CHEBI:78449"/>
        <dbReference type="ChEBI" id="CHEBI:78463"/>
        <dbReference type="ChEBI" id="CHEBI:78464"/>
    </reaction>
    <physiologicalReaction direction="left-to-right" evidence="48">
        <dbReference type="Rhea" id="RHEA:41853"/>
    </physiologicalReaction>
</comment>
<comment type="catalytic activity">
    <reaction evidence="12">
        <text>(3R)-hydroxydecanoyl-[ACP] = (2E)-decenoyl-[ACP] + H2O</text>
        <dbReference type="Rhea" id="RHEA:41860"/>
        <dbReference type="Rhea" id="RHEA-COMP:9638"/>
        <dbReference type="Rhea" id="RHEA-COMP:9639"/>
        <dbReference type="ChEBI" id="CHEBI:15377"/>
        <dbReference type="ChEBI" id="CHEBI:78466"/>
        <dbReference type="ChEBI" id="CHEBI:78467"/>
    </reaction>
    <physiologicalReaction direction="left-to-right" evidence="12">
        <dbReference type="Rhea" id="RHEA:41861"/>
    </physiologicalReaction>
</comment>
<evidence type="ECO:0000256" key="44">
    <source>
        <dbReference type="ARBA" id="ARBA00049414"/>
    </source>
</evidence>
<dbReference type="GO" id="GO:0004315">
    <property type="term" value="F:3-oxoacyl-[acyl-carrier-protein] synthase activity"/>
    <property type="evidence" value="ECO:0007669"/>
    <property type="project" value="UniProtKB-EC"/>
</dbReference>
<dbReference type="Pfam" id="PF00698">
    <property type="entry name" value="Acyl_transf_1"/>
    <property type="match status" value="1"/>
</dbReference>
<evidence type="ECO:0000256" key="37">
    <source>
        <dbReference type="ARBA" id="ARBA00048691"/>
    </source>
</evidence>
<comment type="catalytic activity">
    <reaction evidence="24">
        <text>(2E)-butenoyl-[ACP] + NADPH + H(+) = butanoyl-[ACP] + NADP(+)</text>
        <dbReference type="Rhea" id="RHEA:41812"/>
        <dbReference type="Rhea" id="RHEA-COMP:9627"/>
        <dbReference type="Rhea" id="RHEA-COMP:9628"/>
        <dbReference type="ChEBI" id="CHEBI:15378"/>
        <dbReference type="ChEBI" id="CHEBI:57783"/>
        <dbReference type="ChEBI" id="CHEBI:58349"/>
        <dbReference type="ChEBI" id="CHEBI:78453"/>
        <dbReference type="ChEBI" id="CHEBI:78454"/>
    </reaction>
    <physiologicalReaction direction="left-to-right" evidence="24">
        <dbReference type="Rhea" id="RHEA:41813"/>
    </physiologicalReaction>
</comment>
<dbReference type="Pfam" id="PF02801">
    <property type="entry name" value="Ketoacyl-synt_C"/>
    <property type="match status" value="2"/>
</dbReference>
<reference evidence="53" key="1">
    <citation type="journal article" date="2015" name="Proc. Natl. Acad. Sci. U.S.A.">
        <title>Endosymbiosis undone by stepwise elimination of the plastid in a parasitic dinoflagellate.</title>
        <authorList>
            <person name="Gornik S.G."/>
            <person name="Febrimarsa"/>
            <person name="Cassin A.M."/>
            <person name="MacRae J.I."/>
            <person name="Ramaprasad A."/>
            <person name="Rchiad Z."/>
            <person name="McConville M.J."/>
            <person name="Bacic A."/>
            <person name="McFadden G.I."/>
            <person name="Pain A."/>
            <person name="Waller R.F."/>
        </authorList>
    </citation>
    <scope>NUCLEOTIDE SEQUENCE</scope>
</reference>
<comment type="catalytic activity">
    <reaction evidence="39">
        <text>3-oxotetradecanoyl-[ACP] + NADPH + H(+) = (3R)-hydroxytetradecanoyl-[ACP] + NADP(+)</text>
        <dbReference type="Rhea" id="RHEA:41888"/>
        <dbReference type="Rhea" id="RHEA-COMP:9645"/>
        <dbReference type="Rhea" id="RHEA-COMP:9646"/>
        <dbReference type="ChEBI" id="CHEBI:15378"/>
        <dbReference type="ChEBI" id="CHEBI:57783"/>
        <dbReference type="ChEBI" id="CHEBI:58349"/>
        <dbReference type="ChEBI" id="CHEBI:78473"/>
        <dbReference type="ChEBI" id="CHEBI:78474"/>
    </reaction>
    <physiologicalReaction direction="left-to-right" evidence="39">
        <dbReference type="Rhea" id="RHEA:41889"/>
    </physiologicalReaction>
</comment>
<evidence type="ECO:0000256" key="16">
    <source>
        <dbReference type="ARBA" id="ARBA00023401"/>
    </source>
</evidence>
<feature type="domain" description="Carrier" evidence="50">
    <location>
        <begin position="2482"/>
        <end position="2558"/>
    </location>
</feature>
<comment type="catalytic activity">
    <reaction evidence="31">
        <text>(2E)-dodecenoyl-[ACP] + NADPH + H(+) = dodecanoyl-[ACP] + NADP(+)</text>
        <dbReference type="Rhea" id="RHEA:41880"/>
        <dbReference type="Rhea" id="RHEA-COMP:9643"/>
        <dbReference type="Rhea" id="RHEA-COMP:9644"/>
        <dbReference type="ChEBI" id="CHEBI:15378"/>
        <dbReference type="ChEBI" id="CHEBI:57783"/>
        <dbReference type="ChEBI" id="CHEBI:58349"/>
        <dbReference type="ChEBI" id="CHEBI:65264"/>
        <dbReference type="ChEBI" id="CHEBI:78472"/>
    </reaction>
    <physiologicalReaction direction="left-to-right" evidence="31">
        <dbReference type="Rhea" id="RHEA:41881"/>
    </physiologicalReaction>
</comment>
<dbReference type="SUPFAM" id="SSF53335">
    <property type="entry name" value="S-adenosyl-L-methionine-dependent methyltransferases"/>
    <property type="match status" value="1"/>
</dbReference>
<feature type="domain" description="Ketosynthase family 3 (KS3)" evidence="51">
    <location>
        <begin position="2575"/>
        <end position="2996"/>
    </location>
</feature>
<dbReference type="SMART" id="SM00829">
    <property type="entry name" value="PKS_ER"/>
    <property type="match status" value="1"/>
</dbReference>
<comment type="catalytic activity">
    <reaction evidence="22">
        <text>3-oxodecanoyl-[ACP] + NADPH + H(+) = (3R)-hydroxydecanoyl-[ACP] + NADP(+)</text>
        <dbReference type="Rhea" id="RHEA:41856"/>
        <dbReference type="Rhea" id="RHEA-COMP:9637"/>
        <dbReference type="Rhea" id="RHEA-COMP:9638"/>
        <dbReference type="ChEBI" id="CHEBI:15378"/>
        <dbReference type="ChEBI" id="CHEBI:57783"/>
        <dbReference type="ChEBI" id="CHEBI:58349"/>
        <dbReference type="ChEBI" id="CHEBI:78464"/>
        <dbReference type="ChEBI" id="CHEBI:78466"/>
    </reaction>
    <physiologicalReaction direction="left-to-right" evidence="22">
        <dbReference type="Rhea" id="RHEA:41857"/>
    </physiologicalReaction>
</comment>
<comment type="catalytic activity">
    <reaction evidence="34">
        <text>a fatty acyl-[ACP] + malonyl-[ACP] + H(+) = a 3-oxoacyl-[ACP] + holo-[ACP] + CO2</text>
        <dbReference type="Rhea" id="RHEA:22836"/>
        <dbReference type="Rhea" id="RHEA-COMP:9623"/>
        <dbReference type="Rhea" id="RHEA-COMP:9685"/>
        <dbReference type="Rhea" id="RHEA-COMP:9916"/>
        <dbReference type="Rhea" id="RHEA-COMP:14125"/>
        <dbReference type="ChEBI" id="CHEBI:15378"/>
        <dbReference type="ChEBI" id="CHEBI:16526"/>
        <dbReference type="ChEBI" id="CHEBI:64479"/>
        <dbReference type="ChEBI" id="CHEBI:78449"/>
        <dbReference type="ChEBI" id="CHEBI:78776"/>
        <dbReference type="ChEBI" id="CHEBI:138651"/>
        <dbReference type="EC" id="2.3.1.41"/>
    </reaction>
    <physiologicalReaction direction="left-to-right" evidence="34">
        <dbReference type="Rhea" id="RHEA:22837"/>
    </physiologicalReaction>
</comment>
<evidence type="ECO:0000256" key="26">
    <source>
        <dbReference type="ARBA" id="ARBA00047810"/>
    </source>
</evidence>
<dbReference type="InterPro" id="IPR016035">
    <property type="entry name" value="Acyl_Trfase/lysoPLipase"/>
</dbReference>
<feature type="region of interest" description="C-terminal hotdog fold" evidence="49">
    <location>
        <begin position="1176"/>
        <end position="1318"/>
    </location>
</feature>
<evidence type="ECO:0000313" key="53">
    <source>
        <dbReference type="EMBL" id="AKG25414.1"/>
    </source>
</evidence>
<dbReference type="EMBL" id="KP739887">
    <property type="protein sequence ID" value="AKG25414.1"/>
    <property type="molecule type" value="mRNA"/>
</dbReference>
<dbReference type="PANTHER" id="PTHR43775">
    <property type="entry name" value="FATTY ACID SYNTHASE"/>
    <property type="match status" value="1"/>
</dbReference>
<comment type="catalytic activity">
    <reaction evidence="11">
        <text>(3R)-hydroxyhexanoyl-[ACP] = (2E)-hexenoyl-[ACP] + H2O</text>
        <dbReference type="Rhea" id="RHEA:41828"/>
        <dbReference type="Rhea" id="RHEA-COMP:9630"/>
        <dbReference type="Rhea" id="RHEA-COMP:9631"/>
        <dbReference type="ChEBI" id="CHEBI:15377"/>
        <dbReference type="ChEBI" id="CHEBI:78457"/>
        <dbReference type="ChEBI" id="CHEBI:78458"/>
    </reaction>
    <physiologicalReaction direction="left-to-right" evidence="11">
        <dbReference type="Rhea" id="RHEA:41829"/>
    </physiologicalReaction>
</comment>
<dbReference type="SUPFAM" id="SSF51735">
    <property type="entry name" value="NAD(P)-binding Rossmann-fold domains"/>
    <property type="match status" value="4"/>
</dbReference>
<dbReference type="GO" id="GO:0044550">
    <property type="term" value="P:secondary metabolite biosynthetic process"/>
    <property type="evidence" value="ECO:0007669"/>
    <property type="project" value="UniProtKB-ARBA"/>
</dbReference>
<keyword evidence="4" id="KW-0808">Transferase</keyword>
<evidence type="ECO:0000256" key="7">
    <source>
        <dbReference type="ARBA" id="ARBA00022898"/>
    </source>
</evidence>
<dbReference type="SUPFAM" id="SSF53474">
    <property type="entry name" value="alpha/beta-Hydrolases"/>
    <property type="match status" value="1"/>
</dbReference>
<dbReference type="InterPro" id="IPR036736">
    <property type="entry name" value="ACP-like_sf"/>
</dbReference>